<dbReference type="PROSITE" id="PS51257">
    <property type="entry name" value="PROKAR_LIPOPROTEIN"/>
    <property type="match status" value="1"/>
</dbReference>
<proteinExistence type="predicted"/>
<dbReference type="Gene3D" id="3.90.10.10">
    <property type="entry name" value="Cytochrome C3"/>
    <property type="match status" value="1"/>
</dbReference>
<dbReference type="SUPFAM" id="SSF48695">
    <property type="entry name" value="Multiheme cytochromes"/>
    <property type="match status" value="1"/>
</dbReference>
<name>A0A5D3WHU1_9BACT</name>
<evidence type="ECO:0000259" key="2">
    <source>
        <dbReference type="Pfam" id="PF14522"/>
    </source>
</evidence>
<feature type="domain" description="Cytochrome c7-like" evidence="2">
    <location>
        <begin position="40"/>
        <end position="108"/>
    </location>
</feature>
<keyword evidence="4" id="KW-1185">Reference proteome</keyword>
<dbReference type="InterPro" id="IPR029467">
    <property type="entry name" value="Cyt_c7-like"/>
</dbReference>
<dbReference type="AlphaFoldDB" id="A0A5D3WHU1"/>
<dbReference type="Pfam" id="PF14522">
    <property type="entry name" value="Cytochrome_C7"/>
    <property type="match status" value="1"/>
</dbReference>
<evidence type="ECO:0000313" key="3">
    <source>
        <dbReference type="EMBL" id="TYO96637.1"/>
    </source>
</evidence>
<feature type="chain" id="PRO_5022884103" evidence="1">
    <location>
        <begin position="23"/>
        <end position="127"/>
    </location>
</feature>
<dbReference type="InterPro" id="IPR036280">
    <property type="entry name" value="Multihaem_cyt_sf"/>
</dbReference>
<gene>
    <name evidence="3" type="ORF">EDC39_11326</name>
</gene>
<sequence>MRLFITCLTCGLFLLLAGSCLADEADHGGDIHFKQPVTGVLFSHALHVEELGLECDSCHEGLFAFEAGVAEANGDFTMASLAEGNYCGACHDGDTAFSSETRCAVCHEGVKGYKRALGLVNDSGHGH</sequence>
<reference evidence="3 4" key="1">
    <citation type="submission" date="2019-07" db="EMBL/GenBank/DDBJ databases">
        <title>Genomic Encyclopedia of Type Strains, Phase IV (KMG-IV): sequencing the most valuable type-strain genomes for metagenomic binning, comparative biology and taxonomic classification.</title>
        <authorList>
            <person name="Goeker M."/>
        </authorList>
    </citation>
    <scope>NUCLEOTIDE SEQUENCE [LARGE SCALE GENOMIC DNA]</scope>
    <source>
        <strain evidence="3 4">SS015</strain>
    </source>
</reference>
<accession>A0A5D3WHU1</accession>
<dbReference type="EMBL" id="VNIB01000013">
    <property type="protein sequence ID" value="TYO96637.1"/>
    <property type="molecule type" value="Genomic_DNA"/>
</dbReference>
<dbReference type="InterPro" id="IPR026352">
    <property type="entry name" value="Nanowire_3heme"/>
</dbReference>
<comment type="caution">
    <text evidence="3">The sequence shown here is derived from an EMBL/GenBank/DDBJ whole genome shotgun (WGS) entry which is preliminary data.</text>
</comment>
<keyword evidence="1" id="KW-0732">Signal</keyword>
<dbReference type="NCBIfam" id="TIGR04257">
    <property type="entry name" value="nanowire_3heme"/>
    <property type="match status" value="1"/>
</dbReference>
<dbReference type="PANTHER" id="PTHR39425:SF1">
    <property type="entry name" value="CYTOCHROME C7-LIKE DOMAIN-CONTAINING PROTEIN"/>
    <property type="match status" value="1"/>
</dbReference>
<dbReference type="PANTHER" id="PTHR39425">
    <property type="entry name" value="LIPOPROTEIN CYTOCHROME C"/>
    <property type="match status" value="1"/>
</dbReference>
<protein>
    <submittedName>
        <fullName evidence="3">C(7)-type cytochrome triheme protein</fullName>
    </submittedName>
</protein>
<dbReference type="RefSeq" id="WP_148896709.1">
    <property type="nucleotide sequence ID" value="NZ_VNIB01000013.1"/>
</dbReference>
<organism evidence="3 4">
    <name type="scientific">Geothermobacter ehrlichii</name>
    <dbReference type="NCBI Taxonomy" id="213224"/>
    <lineage>
        <taxon>Bacteria</taxon>
        <taxon>Pseudomonadati</taxon>
        <taxon>Thermodesulfobacteriota</taxon>
        <taxon>Desulfuromonadia</taxon>
        <taxon>Desulfuromonadales</taxon>
        <taxon>Geothermobacteraceae</taxon>
        <taxon>Geothermobacter</taxon>
    </lineage>
</organism>
<feature type="signal peptide" evidence="1">
    <location>
        <begin position="1"/>
        <end position="22"/>
    </location>
</feature>
<evidence type="ECO:0000313" key="4">
    <source>
        <dbReference type="Proteomes" id="UP000324159"/>
    </source>
</evidence>
<evidence type="ECO:0000256" key="1">
    <source>
        <dbReference type="SAM" id="SignalP"/>
    </source>
</evidence>
<dbReference type="OrthoDB" id="14108at2"/>
<dbReference type="Proteomes" id="UP000324159">
    <property type="component" value="Unassembled WGS sequence"/>
</dbReference>